<proteinExistence type="predicted"/>
<protein>
    <submittedName>
        <fullName evidence="2">Uncharacterized protein</fullName>
    </submittedName>
</protein>
<keyword evidence="3" id="KW-1185">Reference proteome</keyword>
<reference evidence="2" key="1">
    <citation type="thesis" date="2020" institute="ProQuest LLC" country="789 East Eisenhower Parkway, Ann Arbor, MI, USA">
        <title>Comparative Genomics and Chromosome Evolution.</title>
        <authorList>
            <person name="Mudd A.B."/>
        </authorList>
    </citation>
    <scope>NUCLEOTIDE SEQUENCE</scope>
    <source>
        <strain evidence="2">237g6f4</strain>
        <tissue evidence="2">Blood</tissue>
    </source>
</reference>
<accession>A0AAV7BMN5</accession>
<dbReference type="EMBL" id="WNYA01000005">
    <property type="protein sequence ID" value="KAG8573768.1"/>
    <property type="molecule type" value="Genomic_DNA"/>
</dbReference>
<organism evidence="2 3">
    <name type="scientific">Engystomops pustulosus</name>
    <name type="common">Tungara frog</name>
    <name type="synonym">Physalaemus pustulosus</name>
    <dbReference type="NCBI Taxonomy" id="76066"/>
    <lineage>
        <taxon>Eukaryota</taxon>
        <taxon>Metazoa</taxon>
        <taxon>Chordata</taxon>
        <taxon>Craniata</taxon>
        <taxon>Vertebrata</taxon>
        <taxon>Euteleostomi</taxon>
        <taxon>Amphibia</taxon>
        <taxon>Batrachia</taxon>
        <taxon>Anura</taxon>
        <taxon>Neobatrachia</taxon>
        <taxon>Hyloidea</taxon>
        <taxon>Leptodactylidae</taxon>
        <taxon>Leiuperinae</taxon>
        <taxon>Engystomops</taxon>
    </lineage>
</organism>
<evidence type="ECO:0000256" key="1">
    <source>
        <dbReference type="SAM" id="MobiDB-lite"/>
    </source>
</evidence>
<sequence length="83" mass="9402">MARAIAPPTADGEPQNDRLQTQTTPCRFSDVDKIEKEKMAAKILNVCAIYIYKYILGGNSKFLEDMYKFRMSGGNDGTCRYLQ</sequence>
<feature type="region of interest" description="Disordered" evidence="1">
    <location>
        <begin position="1"/>
        <end position="23"/>
    </location>
</feature>
<evidence type="ECO:0000313" key="3">
    <source>
        <dbReference type="Proteomes" id="UP000824782"/>
    </source>
</evidence>
<dbReference type="Proteomes" id="UP000824782">
    <property type="component" value="Unassembled WGS sequence"/>
</dbReference>
<evidence type="ECO:0000313" key="2">
    <source>
        <dbReference type="EMBL" id="KAG8573768.1"/>
    </source>
</evidence>
<comment type="caution">
    <text evidence="2">The sequence shown here is derived from an EMBL/GenBank/DDBJ whole genome shotgun (WGS) entry which is preliminary data.</text>
</comment>
<name>A0AAV7BMN5_ENGPU</name>
<dbReference type="AlphaFoldDB" id="A0AAV7BMN5"/>
<gene>
    <name evidence="2" type="ORF">GDO81_012540</name>
</gene>